<gene>
    <name evidence="1" type="ORF">LCGC14_3110470</name>
</gene>
<evidence type="ECO:0000313" key="1">
    <source>
        <dbReference type="EMBL" id="KKK51885.1"/>
    </source>
</evidence>
<dbReference type="EMBL" id="LAZR01067288">
    <property type="protein sequence ID" value="KKK51885.1"/>
    <property type="molecule type" value="Genomic_DNA"/>
</dbReference>
<accession>A0A0F8WU42</accession>
<reference evidence="1" key="1">
    <citation type="journal article" date="2015" name="Nature">
        <title>Complex archaea that bridge the gap between prokaryotes and eukaryotes.</title>
        <authorList>
            <person name="Spang A."/>
            <person name="Saw J.H."/>
            <person name="Jorgensen S.L."/>
            <person name="Zaremba-Niedzwiedzka K."/>
            <person name="Martijn J."/>
            <person name="Lind A.E."/>
            <person name="van Eijk R."/>
            <person name="Schleper C."/>
            <person name="Guy L."/>
            <person name="Ettema T.J."/>
        </authorList>
    </citation>
    <scope>NUCLEOTIDE SEQUENCE</scope>
</reference>
<comment type="caution">
    <text evidence="1">The sequence shown here is derived from an EMBL/GenBank/DDBJ whole genome shotgun (WGS) entry which is preliminary data.</text>
</comment>
<proteinExistence type="predicted"/>
<protein>
    <submittedName>
        <fullName evidence="1">Uncharacterized protein</fullName>
    </submittedName>
</protein>
<dbReference type="AlphaFoldDB" id="A0A0F8WU42"/>
<organism evidence="1">
    <name type="scientific">marine sediment metagenome</name>
    <dbReference type="NCBI Taxonomy" id="412755"/>
    <lineage>
        <taxon>unclassified sequences</taxon>
        <taxon>metagenomes</taxon>
        <taxon>ecological metagenomes</taxon>
    </lineage>
</organism>
<sequence>MTNEKIRILYDSFETKGISFQEFHRRMKRLEDPKTMNEDLGRLMTQRHEVNTINNAIRGRGE</sequence>
<name>A0A0F8WU42_9ZZZZ</name>